<evidence type="ECO:0000313" key="3">
    <source>
        <dbReference type="EMBL" id="SDK77866.1"/>
    </source>
</evidence>
<name>A0A1G9EP10_9BACL</name>
<dbReference type="RefSeq" id="WP_092985957.1">
    <property type="nucleotide sequence ID" value="NZ_FNFY01000009.1"/>
</dbReference>
<dbReference type="OrthoDB" id="2388036at2"/>
<dbReference type="Pfam" id="PF09648">
    <property type="entry name" value="YycI"/>
    <property type="match status" value="1"/>
</dbReference>
<evidence type="ECO:0000259" key="2">
    <source>
        <dbReference type="Pfam" id="PF09648"/>
    </source>
</evidence>
<proteinExistence type="predicted"/>
<dbReference type="Gene3D" id="2.40.128.690">
    <property type="entry name" value="YycH protein, domain 3-like"/>
    <property type="match status" value="1"/>
</dbReference>
<dbReference type="GO" id="GO:0016020">
    <property type="term" value="C:membrane"/>
    <property type="evidence" value="ECO:0007669"/>
    <property type="project" value="InterPro"/>
</dbReference>
<keyword evidence="1" id="KW-1133">Transmembrane helix</keyword>
<dbReference type="Proteomes" id="UP000199008">
    <property type="component" value="Unassembled WGS sequence"/>
</dbReference>
<protein>
    <submittedName>
        <fullName evidence="3">Two-component signal transduction system YycFG, regulatory protein YycI</fullName>
    </submittedName>
</protein>
<evidence type="ECO:0000256" key="1">
    <source>
        <dbReference type="SAM" id="Phobius"/>
    </source>
</evidence>
<dbReference type="AlphaFoldDB" id="A0A1G9EP10"/>
<keyword evidence="1" id="KW-0472">Membrane</keyword>
<accession>A0A1G9EP10</accession>
<dbReference type="EMBL" id="FNFY01000009">
    <property type="protein sequence ID" value="SDK77866.1"/>
    <property type="molecule type" value="Genomic_DNA"/>
</dbReference>
<feature type="domain" description="Regulatory protein YycH-like" evidence="2">
    <location>
        <begin position="35"/>
        <end position="246"/>
    </location>
</feature>
<keyword evidence="1" id="KW-0812">Transmembrane</keyword>
<gene>
    <name evidence="3" type="ORF">SAMN05216216_10973</name>
</gene>
<evidence type="ECO:0000313" key="4">
    <source>
        <dbReference type="Proteomes" id="UP000199008"/>
    </source>
</evidence>
<dbReference type="STRING" id="576118.SAMN05216216_10973"/>
<keyword evidence="4" id="KW-1185">Reference proteome</keyword>
<feature type="transmembrane region" description="Helical" evidence="1">
    <location>
        <begin position="9"/>
        <end position="26"/>
    </location>
</feature>
<sequence length="256" mass="29595">MDWKLTKSLYIIVFLLMNVALIYMYLNERQESVEEIQESPDVLSTTDIDMSNIEKYEPVEMNVLTGAVQDFSDEDNQNSEVDEDTVSGTKITEEFEEDGPSMTEQTLQTYIDENVYRGHDYQYDNVMSTSDQVIFNQLYENFPIFNHETARIIFHGEGSQVNSMEQTRLMNLEENEYTLSLTAKSPKEIVEELYERESISSTAVINAARLGYYIILTEENNAILRPKWEMHVTDQDISKTIYVDATTDSGEIIESE</sequence>
<dbReference type="InterPro" id="IPR018604">
    <property type="entry name" value="YycI-like"/>
</dbReference>
<reference evidence="4" key="1">
    <citation type="submission" date="2016-10" db="EMBL/GenBank/DDBJ databases">
        <authorList>
            <person name="Varghese N."/>
            <person name="Submissions S."/>
        </authorList>
    </citation>
    <scope>NUCLEOTIDE SEQUENCE [LARGE SCALE GENOMIC DNA]</scope>
    <source>
        <strain evidence="4">CGMCC 1.8895</strain>
    </source>
</reference>
<organism evidence="3 4">
    <name type="scientific">Lacicoccus qingdaonensis</name>
    <dbReference type="NCBI Taxonomy" id="576118"/>
    <lineage>
        <taxon>Bacteria</taxon>
        <taxon>Bacillati</taxon>
        <taxon>Bacillota</taxon>
        <taxon>Bacilli</taxon>
        <taxon>Bacillales</taxon>
        <taxon>Salinicoccaceae</taxon>
        <taxon>Lacicoccus</taxon>
    </lineage>
</organism>